<dbReference type="PANTHER" id="PTHR11096:SF0">
    <property type="entry name" value="RNA 3'-TERMINAL PHOSPHATE CYCLASE"/>
    <property type="match status" value="1"/>
</dbReference>
<keyword evidence="3 5" id="KW-0547">Nucleotide-binding</keyword>
<dbReference type="GO" id="GO:0005737">
    <property type="term" value="C:cytoplasm"/>
    <property type="evidence" value="ECO:0007669"/>
    <property type="project" value="UniProtKB-SubCell"/>
</dbReference>
<feature type="binding site" evidence="5">
    <location>
        <begin position="282"/>
        <end position="286"/>
    </location>
    <ligand>
        <name>ATP</name>
        <dbReference type="ChEBI" id="CHEBI:30616"/>
    </ligand>
</feature>
<feature type="active site" description="Tele-AMP-histidine intermediate" evidence="5">
    <location>
        <position position="307"/>
    </location>
</feature>
<keyword evidence="5" id="KW-0963">Cytoplasm</keyword>
<evidence type="ECO:0000256" key="5">
    <source>
        <dbReference type="HAMAP-Rule" id="MF_00200"/>
    </source>
</evidence>
<dbReference type="SUPFAM" id="SSF52913">
    <property type="entry name" value="RNA 3'-terminal phosphate cyclase, RPTC, insert domain"/>
    <property type="match status" value="1"/>
</dbReference>
<comment type="subcellular location">
    <subcellularLocation>
        <location evidence="5">Cytoplasm</location>
    </subcellularLocation>
</comment>
<evidence type="ECO:0000259" key="8">
    <source>
        <dbReference type="Pfam" id="PF05189"/>
    </source>
</evidence>
<dbReference type="Gene3D" id="3.65.10.20">
    <property type="entry name" value="RNA 3'-terminal phosphate cyclase domain"/>
    <property type="match status" value="1"/>
</dbReference>
<accession>A0A517M2X4</accession>
<evidence type="ECO:0000256" key="4">
    <source>
        <dbReference type="ARBA" id="ARBA00024481"/>
    </source>
</evidence>
<evidence type="ECO:0000256" key="6">
    <source>
        <dbReference type="NCBIfam" id="TIGR03399"/>
    </source>
</evidence>
<dbReference type="HAMAP" id="MF_00200">
    <property type="entry name" value="RTC"/>
    <property type="match status" value="1"/>
</dbReference>
<dbReference type="InterPro" id="IPR000228">
    <property type="entry name" value="RNA3'_term_phos_cyc"/>
</dbReference>
<feature type="binding site" evidence="5">
    <location>
        <position position="100"/>
    </location>
    <ligand>
        <name>ATP</name>
        <dbReference type="ChEBI" id="CHEBI:30616"/>
    </ligand>
</feature>
<reference evidence="9 10" key="1">
    <citation type="submission" date="2019-02" db="EMBL/GenBank/DDBJ databases">
        <title>Deep-cultivation of Planctomycetes and their phenomic and genomic characterization uncovers novel biology.</title>
        <authorList>
            <person name="Wiegand S."/>
            <person name="Jogler M."/>
            <person name="Boedeker C."/>
            <person name="Pinto D."/>
            <person name="Vollmers J."/>
            <person name="Rivas-Marin E."/>
            <person name="Kohn T."/>
            <person name="Peeters S.H."/>
            <person name="Heuer A."/>
            <person name="Rast P."/>
            <person name="Oberbeckmann S."/>
            <person name="Bunk B."/>
            <person name="Jeske O."/>
            <person name="Meyerdierks A."/>
            <person name="Storesund J.E."/>
            <person name="Kallscheuer N."/>
            <person name="Luecker S."/>
            <person name="Lage O.M."/>
            <person name="Pohl T."/>
            <person name="Merkel B.J."/>
            <person name="Hornburger P."/>
            <person name="Mueller R.-W."/>
            <person name="Bruemmer F."/>
            <person name="Labrenz M."/>
            <person name="Spormann A.M."/>
            <person name="Op den Camp H."/>
            <person name="Overmann J."/>
            <person name="Amann R."/>
            <person name="Jetten M.S.M."/>
            <person name="Mascher T."/>
            <person name="Medema M.H."/>
            <person name="Devos D.P."/>
            <person name="Kaster A.-K."/>
            <person name="Ovreas L."/>
            <person name="Rohde M."/>
            <person name="Galperin M.Y."/>
            <person name="Jogler C."/>
        </authorList>
    </citation>
    <scope>NUCLEOTIDE SEQUENCE [LARGE SCALE GENOMIC DNA]</scope>
    <source>
        <strain evidence="9 10">EC9</strain>
    </source>
</reference>
<dbReference type="EC" id="6.5.1.4" evidence="5 6"/>
<evidence type="ECO:0000256" key="1">
    <source>
        <dbReference type="ARBA" id="ARBA00009206"/>
    </source>
</evidence>
<evidence type="ECO:0000313" key="10">
    <source>
        <dbReference type="Proteomes" id="UP000319557"/>
    </source>
</evidence>
<keyword evidence="5" id="KW-0067">ATP-binding</keyword>
<dbReference type="NCBIfam" id="NF003246">
    <property type="entry name" value="PRK04204.1-2"/>
    <property type="match status" value="1"/>
</dbReference>
<dbReference type="CDD" id="cd00874">
    <property type="entry name" value="RNA_Cyclase_Class_II"/>
    <property type="match status" value="1"/>
</dbReference>
<dbReference type="GO" id="GO:0003963">
    <property type="term" value="F:RNA-3'-phosphate cyclase activity"/>
    <property type="evidence" value="ECO:0007669"/>
    <property type="project" value="UniProtKB-UniRule"/>
</dbReference>
<protein>
    <recommendedName>
        <fullName evidence="5 6">RNA 3'-terminal phosphate cyclase</fullName>
        <shortName evidence="5">RNA cyclase</shortName>
        <shortName evidence="5">RNA-3'-phosphate cyclase</shortName>
        <ecNumber evidence="5 6">6.5.1.4</ecNumber>
    </recommendedName>
</protein>
<dbReference type="InterPro" id="IPR017770">
    <property type="entry name" value="RNA3'_term_phos_cyc_type_1"/>
</dbReference>
<sequence length="338" mass="36077">MIEIDGSRGEGGGQILRTSLALSMVTGQPVRFVNIRAARSRPGLLRQHLTAVKAAGAISGAKVDGDRLGSMTLTFEPSKIEAGDYHFAIGSAGSCLLVLQTILPALMIADGPSRVELEGGTHNPFAPPFEFLELSFLPLLKEIGPEVRLTLDRPGFYPAGGGRCSAAITPAEKLQPIELIQRGKLLNREALAIVSRLPAKIAARELETAARTLGWPKSTLKVEQVTTSPGPGNALLLSVSYENVTEVVTGFGDVKVSAERVAKRAAGELKKYLNGTAPVGSHLADQLLLPLAMADGGQFRCQQTTQHTLTNIETIKMFLDLEIDVQPQDDESVLIRIG</sequence>
<dbReference type="InterPro" id="IPR013791">
    <property type="entry name" value="RNA3'-term_phos_cycl_insert"/>
</dbReference>
<feature type="domain" description="RNA 3'-terminal phosphate cyclase insert" evidence="8">
    <location>
        <begin position="181"/>
        <end position="273"/>
    </location>
</feature>
<gene>
    <name evidence="5 9" type="primary">rtcA</name>
    <name evidence="9" type="ORF">EC9_34060</name>
</gene>
<dbReference type="KEGG" id="ruv:EC9_34060"/>
<evidence type="ECO:0000256" key="3">
    <source>
        <dbReference type="ARBA" id="ARBA00022741"/>
    </source>
</evidence>
<comment type="similarity">
    <text evidence="1 5">Belongs to the RNA 3'-terminal cyclase family. Type 1 subfamily.</text>
</comment>
<dbReference type="PIRSF" id="PIRSF005378">
    <property type="entry name" value="RNA3'_term_phos_cycl_euk"/>
    <property type="match status" value="1"/>
</dbReference>
<feature type="domain" description="RNA 3'-terminal phosphate cyclase" evidence="7">
    <location>
        <begin position="9"/>
        <end position="325"/>
    </location>
</feature>
<organism evidence="9 10">
    <name type="scientific">Rosistilla ulvae</name>
    <dbReference type="NCBI Taxonomy" id="1930277"/>
    <lineage>
        <taxon>Bacteria</taxon>
        <taxon>Pseudomonadati</taxon>
        <taxon>Planctomycetota</taxon>
        <taxon>Planctomycetia</taxon>
        <taxon>Pirellulales</taxon>
        <taxon>Pirellulaceae</taxon>
        <taxon>Rosistilla</taxon>
    </lineage>
</organism>
<dbReference type="RefSeq" id="WP_145346785.1">
    <property type="nucleotide sequence ID" value="NZ_CP036261.1"/>
</dbReference>
<dbReference type="InterPro" id="IPR037136">
    <property type="entry name" value="RNA3'_phos_cyclase_dom_sf"/>
</dbReference>
<dbReference type="InterPro" id="IPR023797">
    <property type="entry name" value="RNA3'_phos_cyclase_dom"/>
</dbReference>
<evidence type="ECO:0000259" key="7">
    <source>
        <dbReference type="Pfam" id="PF01137"/>
    </source>
</evidence>
<keyword evidence="2 5" id="KW-0436">Ligase</keyword>
<dbReference type="SUPFAM" id="SSF55205">
    <property type="entry name" value="EPT/RTPC-like"/>
    <property type="match status" value="1"/>
</dbReference>
<dbReference type="InterPro" id="IPR013792">
    <property type="entry name" value="RNA3'P_cycl/enolpyr_Trfase_a/b"/>
</dbReference>
<dbReference type="AlphaFoldDB" id="A0A517M2X4"/>
<dbReference type="EMBL" id="CP036261">
    <property type="protein sequence ID" value="QDS89209.1"/>
    <property type="molecule type" value="Genomic_DNA"/>
</dbReference>
<dbReference type="GO" id="GO:0005524">
    <property type="term" value="F:ATP binding"/>
    <property type="evidence" value="ECO:0007669"/>
    <property type="project" value="UniProtKB-KW"/>
</dbReference>
<dbReference type="Proteomes" id="UP000319557">
    <property type="component" value="Chromosome"/>
</dbReference>
<dbReference type="Pfam" id="PF05189">
    <property type="entry name" value="RTC_insert"/>
    <property type="match status" value="1"/>
</dbReference>
<dbReference type="PANTHER" id="PTHR11096">
    <property type="entry name" value="RNA 3' TERMINAL PHOSPHATE CYCLASE"/>
    <property type="match status" value="1"/>
</dbReference>
<comment type="function">
    <text evidence="5">Catalyzes the conversion of 3'-phosphate to a 2',3'-cyclic phosphodiester at the end of RNA. The mechanism of action of the enzyme occurs in 3 steps: (A) adenylation of the enzyme by ATP; (B) transfer of adenylate to an RNA-N3'P to produce RNA-N3'PP5'A; (C) and attack of the adjacent 2'-hydroxyl on the 3'-phosphorus in the diester linkage to produce the cyclic end product. The biological role of this enzyme is unknown but it is likely to function in some aspects of cellular RNA processing.</text>
</comment>
<dbReference type="Gene3D" id="3.30.360.20">
    <property type="entry name" value="RNA 3'-terminal phosphate cyclase, insert domain"/>
    <property type="match status" value="1"/>
</dbReference>
<dbReference type="Pfam" id="PF01137">
    <property type="entry name" value="RTC"/>
    <property type="match status" value="1"/>
</dbReference>
<name>A0A517M2X4_9BACT</name>
<comment type="catalytic activity">
    <reaction evidence="4 5">
        <text>a 3'-end 3'-phospho-ribonucleotide-RNA + ATP = a 3'-end 2',3'-cyclophospho-ribonucleotide-RNA + AMP + diphosphate</text>
        <dbReference type="Rhea" id="RHEA:23976"/>
        <dbReference type="Rhea" id="RHEA-COMP:10463"/>
        <dbReference type="Rhea" id="RHEA-COMP:10464"/>
        <dbReference type="ChEBI" id="CHEBI:30616"/>
        <dbReference type="ChEBI" id="CHEBI:33019"/>
        <dbReference type="ChEBI" id="CHEBI:83062"/>
        <dbReference type="ChEBI" id="CHEBI:83064"/>
        <dbReference type="ChEBI" id="CHEBI:456215"/>
        <dbReference type="EC" id="6.5.1.4"/>
    </reaction>
</comment>
<keyword evidence="10" id="KW-1185">Reference proteome</keyword>
<dbReference type="InterPro" id="IPR036553">
    <property type="entry name" value="RPTC_insert"/>
</dbReference>
<evidence type="ECO:0000313" key="9">
    <source>
        <dbReference type="EMBL" id="QDS89209.1"/>
    </source>
</evidence>
<dbReference type="GO" id="GO:0006396">
    <property type="term" value="P:RNA processing"/>
    <property type="evidence" value="ECO:0007669"/>
    <property type="project" value="UniProtKB-UniRule"/>
</dbReference>
<dbReference type="OrthoDB" id="9789235at2"/>
<evidence type="ECO:0000256" key="2">
    <source>
        <dbReference type="ARBA" id="ARBA00022598"/>
    </source>
</evidence>
<proteinExistence type="inferred from homology"/>
<dbReference type="NCBIfam" id="TIGR03399">
    <property type="entry name" value="RNA_3prim_cycl"/>
    <property type="match status" value="1"/>
</dbReference>